<reference evidence="3" key="1">
    <citation type="submission" date="2020-03" db="EMBL/GenBank/DDBJ databases">
        <authorList>
            <person name="He L."/>
        </authorList>
    </citation>
    <scope>NUCLEOTIDE SEQUENCE</scope>
    <source>
        <strain evidence="3">CkLH20</strain>
    </source>
</reference>
<keyword evidence="4" id="KW-1185">Reference proteome</keyword>
<proteinExistence type="predicted"/>
<accession>A0A9P6LQP0</accession>
<dbReference type="OrthoDB" id="5131675at2759"/>
<name>A0A9P6LQP0_9PEZI</name>
<feature type="signal peptide" evidence="2">
    <location>
        <begin position="1"/>
        <end position="19"/>
    </location>
</feature>
<dbReference type="GeneID" id="62156325"/>
<sequence length="458" mass="51592">MRLQTLALNLSFLVGLVATADEPKGGSCEKYNLYKCGESAFDAAELAEIAQLQEDGPLDARSIDFSAADEEVGFNITKLVRRSDFQDLQGDKLHARVEEVLGALVAGPSSDNEILKRFKLEVRAGYPTPKSFCGKKLIYDLPGYPSGDKLYDVSDWGNCEDFNLKLPPRSGDTKPAAGREHQDEHVLEMNMLQQFGLEVLLKTPDPDDDPQNDKVTMCDYLKRYWMVSGGRGGQLNIVNERKVWTLVGDAWPHMDEAGEKEMVRVDKEVNGLKTLLFQVSSKDIHNKKTIMKKAENIKTVHYVINKLRVAVVLADYLNNADVNKIYYRQAKRVGEAMDVAENGLVENWKAQPTPYRKQDLRDKWMAWIDTYTDALNKKLKTFMVMLVEVVEKHIEDGEKELKTMDTDRKKLHERMKATAKKVREVTKTDTLFKNPFKPGAAPADTPPGTPDGTPPPSP</sequence>
<evidence type="ECO:0000256" key="1">
    <source>
        <dbReference type="SAM" id="MobiDB-lite"/>
    </source>
</evidence>
<feature type="chain" id="PRO_5040226191" evidence="2">
    <location>
        <begin position="20"/>
        <end position="458"/>
    </location>
</feature>
<evidence type="ECO:0000313" key="4">
    <source>
        <dbReference type="Proteomes" id="UP000781932"/>
    </source>
</evidence>
<feature type="compositionally biased region" description="Basic and acidic residues" evidence="1">
    <location>
        <begin position="418"/>
        <end position="427"/>
    </location>
</feature>
<keyword evidence="2" id="KW-0732">Signal</keyword>
<evidence type="ECO:0000313" key="3">
    <source>
        <dbReference type="EMBL" id="KAF9882495.1"/>
    </source>
</evidence>
<evidence type="ECO:0000256" key="2">
    <source>
        <dbReference type="SAM" id="SignalP"/>
    </source>
</evidence>
<dbReference type="RefSeq" id="XP_038751956.1">
    <property type="nucleotide sequence ID" value="XM_038883251.1"/>
</dbReference>
<dbReference type="Proteomes" id="UP000781932">
    <property type="component" value="Unassembled WGS sequence"/>
</dbReference>
<dbReference type="AlphaFoldDB" id="A0A9P6LQP0"/>
<feature type="region of interest" description="Disordered" evidence="1">
    <location>
        <begin position="418"/>
        <end position="458"/>
    </location>
</feature>
<gene>
    <name evidence="3" type="ORF">CkaCkLH20_00531</name>
</gene>
<reference evidence="3" key="2">
    <citation type="submission" date="2020-11" db="EMBL/GenBank/DDBJ databases">
        <title>Whole genome sequencing of Colletotrichum sp.</title>
        <authorList>
            <person name="Li H."/>
        </authorList>
    </citation>
    <scope>NUCLEOTIDE SEQUENCE</scope>
    <source>
        <strain evidence="3">CkLH20</strain>
    </source>
</reference>
<dbReference type="EMBL" id="JAATWM020000001">
    <property type="protein sequence ID" value="KAF9882495.1"/>
    <property type="molecule type" value="Genomic_DNA"/>
</dbReference>
<organism evidence="3 4">
    <name type="scientific">Colletotrichum karsti</name>
    <dbReference type="NCBI Taxonomy" id="1095194"/>
    <lineage>
        <taxon>Eukaryota</taxon>
        <taxon>Fungi</taxon>
        <taxon>Dikarya</taxon>
        <taxon>Ascomycota</taxon>
        <taxon>Pezizomycotina</taxon>
        <taxon>Sordariomycetes</taxon>
        <taxon>Hypocreomycetidae</taxon>
        <taxon>Glomerellales</taxon>
        <taxon>Glomerellaceae</taxon>
        <taxon>Colletotrichum</taxon>
        <taxon>Colletotrichum boninense species complex</taxon>
    </lineage>
</organism>
<feature type="compositionally biased region" description="Pro residues" evidence="1">
    <location>
        <begin position="444"/>
        <end position="458"/>
    </location>
</feature>
<protein>
    <submittedName>
        <fullName evidence="3">Uncharacterized protein</fullName>
    </submittedName>
</protein>
<comment type="caution">
    <text evidence="3">The sequence shown here is derived from an EMBL/GenBank/DDBJ whole genome shotgun (WGS) entry which is preliminary data.</text>
</comment>